<dbReference type="Proteomes" id="UP000285123">
    <property type="component" value="Unassembled WGS sequence"/>
</dbReference>
<protein>
    <submittedName>
        <fullName evidence="3">Thioesterase</fullName>
    </submittedName>
</protein>
<evidence type="ECO:0000259" key="2">
    <source>
        <dbReference type="Pfam" id="PF09500"/>
    </source>
</evidence>
<dbReference type="Gene3D" id="3.10.129.10">
    <property type="entry name" value="Hotdog Thioesterase"/>
    <property type="match status" value="1"/>
</dbReference>
<dbReference type="AlphaFoldDB" id="A0A423PVH4"/>
<gene>
    <name evidence="3" type="ORF">SAHL_08830</name>
</gene>
<evidence type="ECO:0000256" key="1">
    <source>
        <dbReference type="SAM" id="MobiDB-lite"/>
    </source>
</evidence>
<dbReference type="Pfam" id="PF09500">
    <property type="entry name" value="YiiD_C"/>
    <property type="match status" value="1"/>
</dbReference>
<evidence type="ECO:0000313" key="4">
    <source>
        <dbReference type="Proteomes" id="UP000285123"/>
    </source>
</evidence>
<comment type="caution">
    <text evidence="3">The sequence shown here is derived from an EMBL/GenBank/DDBJ whole genome shotgun (WGS) entry which is preliminary data.</text>
</comment>
<feature type="domain" description="Thioesterase putative" evidence="2">
    <location>
        <begin position="60"/>
        <end position="202"/>
    </location>
</feature>
<accession>A0A423PVH4</accession>
<dbReference type="InterPro" id="IPR012660">
    <property type="entry name" value="YiiD_C"/>
</dbReference>
<dbReference type="EMBL" id="AYKF01000079">
    <property type="protein sequence ID" value="ROO29610.1"/>
    <property type="molecule type" value="Genomic_DNA"/>
</dbReference>
<evidence type="ECO:0000313" key="3">
    <source>
        <dbReference type="EMBL" id="ROO29610.1"/>
    </source>
</evidence>
<dbReference type="InterPro" id="IPR029069">
    <property type="entry name" value="HotDog_dom_sf"/>
</dbReference>
<organism evidence="3 4">
    <name type="scientific">Salinisphaera orenii YIM 95161</name>
    <dbReference type="NCBI Taxonomy" id="1051139"/>
    <lineage>
        <taxon>Bacteria</taxon>
        <taxon>Pseudomonadati</taxon>
        <taxon>Pseudomonadota</taxon>
        <taxon>Gammaproteobacteria</taxon>
        <taxon>Salinisphaerales</taxon>
        <taxon>Salinisphaeraceae</taxon>
        <taxon>Salinisphaera</taxon>
    </lineage>
</organism>
<name>A0A423PVH4_9GAMM</name>
<feature type="region of interest" description="Disordered" evidence="1">
    <location>
        <begin position="1"/>
        <end position="20"/>
    </location>
</feature>
<sequence>MSSSWSPHSASCSGCDARSPPAARISSTSIAASCAISTTTPGPRRSATRTTGSADVDTLERLQRRVADEIPLARAAGIRLALDADGSVRAEAPFDANRNLHGTVFGGSLYVVALVAGFAQTQWLVTSTGLDAAVVVQRAETRYLAPLRRALTTRMDLPEAAVLARFVDAVAHRGRGRLELTVRIADDDGNTAFEFDGTFVATAAPGVRNPRDESGS</sequence>
<proteinExistence type="predicted"/>
<reference evidence="3 4" key="1">
    <citation type="submission" date="2013-10" db="EMBL/GenBank/DDBJ databases">
        <title>Salinisphaera halophila YIM 95161 Genome Sequencing.</title>
        <authorList>
            <person name="Lai Q."/>
            <person name="Li C."/>
            <person name="Shao Z."/>
        </authorList>
    </citation>
    <scope>NUCLEOTIDE SEQUENCE [LARGE SCALE GENOMIC DNA]</scope>
    <source>
        <strain evidence="3 4">YIM 95161</strain>
    </source>
</reference>
<dbReference type="SUPFAM" id="SSF54637">
    <property type="entry name" value="Thioesterase/thiol ester dehydrase-isomerase"/>
    <property type="match status" value="1"/>
</dbReference>
<dbReference type="OrthoDB" id="572024at2"/>